<feature type="binding site" evidence="5">
    <location>
        <position position="148"/>
    </location>
    <ligand>
        <name>Zn(2+)</name>
        <dbReference type="ChEBI" id="CHEBI:29105"/>
        <note>structural</note>
    </ligand>
</feature>
<evidence type="ECO:0000256" key="7">
    <source>
        <dbReference type="RuleBase" id="RU003331"/>
    </source>
</evidence>
<dbReference type="GO" id="GO:0004017">
    <property type="term" value="F:AMP kinase activity"/>
    <property type="evidence" value="ECO:0007669"/>
    <property type="project" value="UniProtKB-UniRule"/>
</dbReference>
<keyword evidence="4 5" id="KW-0418">Kinase</keyword>
<organism evidence="8 9">
    <name type="scientific">Candidatus Nealsonbacteria bacterium CG23_combo_of_CG06-09_8_20_14_all_40_13</name>
    <dbReference type="NCBI Taxonomy" id="1974724"/>
    <lineage>
        <taxon>Bacteria</taxon>
        <taxon>Candidatus Nealsoniibacteriota</taxon>
    </lineage>
</organism>
<dbReference type="PRINTS" id="PR00094">
    <property type="entry name" value="ADENYLTKNASE"/>
</dbReference>
<feature type="binding site" evidence="5">
    <location>
        <position position="197"/>
    </location>
    <ligand>
        <name>ATP</name>
        <dbReference type="ChEBI" id="CHEBI:30616"/>
    </ligand>
</feature>
<keyword evidence="5" id="KW-0862">Zinc</keyword>
<feature type="binding site" evidence="5">
    <location>
        <position position="129"/>
    </location>
    <ligand>
        <name>Zn(2+)</name>
        <dbReference type="ChEBI" id="CHEBI:29105"/>
        <note>structural</note>
    </ligand>
</feature>
<evidence type="ECO:0000256" key="5">
    <source>
        <dbReference type="HAMAP-Rule" id="MF_00235"/>
    </source>
</evidence>
<proteinExistence type="inferred from homology"/>
<feature type="binding site" evidence="5">
    <location>
        <position position="151"/>
    </location>
    <ligand>
        <name>Zn(2+)</name>
        <dbReference type="ChEBI" id="CHEBI:29105"/>
        <note>structural</note>
    </ligand>
</feature>
<evidence type="ECO:0000313" key="8">
    <source>
        <dbReference type="EMBL" id="PIP21570.1"/>
    </source>
</evidence>
<feature type="binding site" evidence="5">
    <location>
        <position position="169"/>
    </location>
    <ligand>
        <name>AMP</name>
        <dbReference type="ChEBI" id="CHEBI:456215"/>
    </ligand>
</feature>
<dbReference type="InterPro" id="IPR027417">
    <property type="entry name" value="P-loop_NTPase"/>
</dbReference>
<comment type="subcellular location">
    <subcellularLocation>
        <location evidence="5 7">Cytoplasm</location>
    </subcellularLocation>
</comment>
<feature type="binding site" evidence="5">
    <location>
        <position position="91"/>
    </location>
    <ligand>
        <name>AMP</name>
        <dbReference type="ChEBI" id="CHEBI:456215"/>
    </ligand>
</feature>
<reference evidence="8 9" key="1">
    <citation type="submission" date="2017-09" db="EMBL/GenBank/DDBJ databases">
        <title>Depth-based differentiation of microbial function through sediment-hosted aquifers and enrichment of novel symbionts in the deep terrestrial subsurface.</title>
        <authorList>
            <person name="Probst A.J."/>
            <person name="Ladd B."/>
            <person name="Jarett J.K."/>
            <person name="Geller-Mcgrath D.E."/>
            <person name="Sieber C.M."/>
            <person name="Emerson J.B."/>
            <person name="Anantharaman K."/>
            <person name="Thomas B.C."/>
            <person name="Malmstrom R."/>
            <person name="Stieglmeier M."/>
            <person name="Klingl A."/>
            <person name="Woyke T."/>
            <person name="Ryan C.M."/>
            <person name="Banfield J.F."/>
        </authorList>
    </citation>
    <scope>NUCLEOTIDE SEQUENCE [LARGE SCALE GENOMIC DNA]</scope>
    <source>
        <strain evidence="8">CG23_combo_of_CG06-09_8_20_14_all_40_13</strain>
    </source>
</reference>
<dbReference type="GO" id="GO:0008270">
    <property type="term" value="F:zinc ion binding"/>
    <property type="evidence" value="ECO:0007669"/>
    <property type="project" value="UniProtKB-UniRule"/>
</dbReference>
<comment type="pathway">
    <text evidence="5">Purine metabolism; AMP biosynthesis via salvage pathway; AMP from ADP: step 1/1.</text>
</comment>
<evidence type="ECO:0000256" key="1">
    <source>
        <dbReference type="ARBA" id="ARBA00022679"/>
    </source>
</evidence>
<dbReference type="EC" id="2.7.4.3" evidence="5 7"/>
<sequence>MRKKIVLIMLGLPGSGKGTQAKVLVKKYNLSIISIGEKVRQLAKKDKEVNERQLKGQPQPDEVFHRILQEALTEDNIKNGFVIDTIVSIPQAQAAEKLAEEHNLHAPLAIYIKIKPETVIDRLSKRFICPSCQEIFYPLSAGYKEKICPKCHEKLIQREDDKPEAVQRRIWENQQRLDILEKYFSGRGELLTINGEPFVEDVTKEIFDKLEEKNK</sequence>
<feature type="binding site" evidence="5">
    <location>
        <position position="126"/>
    </location>
    <ligand>
        <name>ATP</name>
        <dbReference type="ChEBI" id="CHEBI:30616"/>
    </ligand>
</feature>
<feature type="binding site" evidence="5">
    <location>
        <position position="158"/>
    </location>
    <ligand>
        <name>AMP</name>
        <dbReference type="ChEBI" id="CHEBI:456215"/>
    </ligand>
</feature>
<dbReference type="SUPFAM" id="SSF52540">
    <property type="entry name" value="P-loop containing nucleoside triphosphate hydrolases"/>
    <property type="match status" value="1"/>
</dbReference>
<dbReference type="Pfam" id="PF00406">
    <property type="entry name" value="ADK"/>
    <property type="match status" value="1"/>
</dbReference>
<evidence type="ECO:0000256" key="2">
    <source>
        <dbReference type="ARBA" id="ARBA00022727"/>
    </source>
</evidence>
<dbReference type="UniPathway" id="UPA00588">
    <property type="reaction ID" value="UER00649"/>
</dbReference>
<dbReference type="InterPro" id="IPR000850">
    <property type="entry name" value="Adenylat/UMP-CMP_kin"/>
</dbReference>
<feature type="binding site" evidence="5">
    <location>
        <begin position="14"/>
        <end position="19"/>
    </location>
    <ligand>
        <name>ATP</name>
        <dbReference type="ChEBI" id="CHEBI:30616"/>
    </ligand>
</feature>
<dbReference type="PANTHER" id="PTHR23359">
    <property type="entry name" value="NUCLEOTIDE KINASE"/>
    <property type="match status" value="1"/>
</dbReference>
<comment type="caution">
    <text evidence="8">The sequence shown here is derived from an EMBL/GenBank/DDBJ whole genome shotgun (WGS) entry which is preliminary data.</text>
</comment>
<comment type="function">
    <text evidence="5">Catalyzes the reversible transfer of the terminal phosphate group between ATP and AMP. Plays an important role in cellular energy homeostasis and in adenine nucleotide metabolism.</text>
</comment>
<comment type="similarity">
    <text evidence="5 6">Belongs to the adenylate kinase family.</text>
</comment>
<dbReference type="GO" id="GO:0005524">
    <property type="term" value="F:ATP binding"/>
    <property type="evidence" value="ECO:0007669"/>
    <property type="project" value="UniProtKB-UniRule"/>
</dbReference>
<dbReference type="Proteomes" id="UP000231567">
    <property type="component" value="Unassembled WGS sequence"/>
</dbReference>
<keyword evidence="3 5" id="KW-0547">Nucleotide-binding</keyword>
<feature type="binding site" evidence="5">
    <location>
        <position position="132"/>
    </location>
    <ligand>
        <name>Zn(2+)</name>
        <dbReference type="ChEBI" id="CHEBI:29105"/>
        <note>structural</note>
    </ligand>
</feature>
<keyword evidence="2 5" id="KW-0545">Nucleotide biosynthesis</keyword>
<dbReference type="AlphaFoldDB" id="A0A2G9YQP2"/>
<dbReference type="HAMAP" id="MF_00235">
    <property type="entry name" value="Adenylate_kinase_Adk"/>
    <property type="match status" value="1"/>
</dbReference>
<comment type="catalytic activity">
    <reaction evidence="5 7">
        <text>AMP + ATP = 2 ADP</text>
        <dbReference type="Rhea" id="RHEA:12973"/>
        <dbReference type="ChEBI" id="CHEBI:30616"/>
        <dbReference type="ChEBI" id="CHEBI:456215"/>
        <dbReference type="ChEBI" id="CHEBI:456216"/>
        <dbReference type="EC" id="2.7.4.3"/>
    </reaction>
</comment>
<keyword evidence="5" id="KW-0479">Metal-binding</keyword>
<dbReference type="EMBL" id="PCRM01000033">
    <property type="protein sequence ID" value="PIP21570.1"/>
    <property type="molecule type" value="Genomic_DNA"/>
</dbReference>
<evidence type="ECO:0000256" key="3">
    <source>
        <dbReference type="ARBA" id="ARBA00022741"/>
    </source>
</evidence>
<comment type="caution">
    <text evidence="5">Lacks conserved residue(s) required for the propagation of feature annotation.</text>
</comment>
<keyword evidence="1 5" id="KW-0808">Transferase</keyword>
<dbReference type="GO" id="GO:0005737">
    <property type="term" value="C:cytoplasm"/>
    <property type="evidence" value="ECO:0007669"/>
    <property type="project" value="UniProtKB-SubCell"/>
</dbReference>
<comment type="subunit">
    <text evidence="5 7">Monomer.</text>
</comment>
<keyword evidence="5 7" id="KW-0067">ATP-binding</keyword>
<keyword evidence="5" id="KW-0963">Cytoplasm</keyword>
<dbReference type="GO" id="GO:0044209">
    <property type="term" value="P:AMP salvage"/>
    <property type="evidence" value="ECO:0007669"/>
    <property type="project" value="UniProtKB-UniRule"/>
</dbReference>
<evidence type="ECO:0000256" key="4">
    <source>
        <dbReference type="ARBA" id="ARBA00022777"/>
    </source>
</evidence>
<dbReference type="Gene3D" id="3.40.50.300">
    <property type="entry name" value="P-loop containing nucleotide triphosphate hydrolases"/>
    <property type="match status" value="1"/>
</dbReference>
<gene>
    <name evidence="5" type="primary">adk</name>
    <name evidence="8" type="ORF">COX39_02190</name>
</gene>
<evidence type="ECO:0000313" key="9">
    <source>
        <dbReference type="Proteomes" id="UP000231567"/>
    </source>
</evidence>
<protein>
    <recommendedName>
        <fullName evidence="5 7">Adenylate kinase</fullName>
        <shortName evidence="5">AK</shortName>
        <ecNumber evidence="5 7">2.7.4.3</ecNumber>
    </recommendedName>
    <alternativeName>
        <fullName evidence="5">ATP-AMP transphosphorylase</fullName>
    </alternativeName>
    <alternativeName>
        <fullName evidence="5">ATP:AMP phosphotransferase</fullName>
    </alternativeName>
    <alternativeName>
        <fullName evidence="5">Adenylate monophosphate kinase</fullName>
    </alternativeName>
</protein>
<dbReference type="CDD" id="cd01428">
    <property type="entry name" value="ADK"/>
    <property type="match status" value="1"/>
</dbReference>
<accession>A0A2G9YQP2</accession>
<evidence type="ECO:0000256" key="6">
    <source>
        <dbReference type="RuleBase" id="RU003330"/>
    </source>
</evidence>
<comment type="domain">
    <text evidence="5">Consists of three domains, a large central CORE domain and two small peripheral domains, NMPbind and LID, which undergo movements during catalysis. The LID domain closes over the site of phosphoryl transfer upon ATP binding. Assembling and dissambling the active center during each catalytic cycle provides an effective means to prevent ATP hydrolysis. Some bacteria have evolved a zinc-coordinating structure that stabilizes the LID domain.</text>
</comment>
<feature type="binding site" evidence="5">
    <location>
        <position position="40"/>
    </location>
    <ligand>
        <name>AMP</name>
        <dbReference type="ChEBI" id="CHEBI:456215"/>
    </ligand>
</feature>
<name>A0A2G9YQP2_9BACT</name>